<sequence>MDKEIEVLEDAIDAQIVKERLKDVDVKTYSVEEATGINLDDTTLDENDGWE</sequence>
<organism evidence="1 2">
    <name type="scientific">Salinicoccus sesuvii</name>
    <dbReference type="NCBI Taxonomy" id="868281"/>
    <lineage>
        <taxon>Bacteria</taxon>
        <taxon>Bacillati</taxon>
        <taxon>Bacillota</taxon>
        <taxon>Bacilli</taxon>
        <taxon>Bacillales</taxon>
        <taxon>Staphylococcaceae</taxon>
        <taxon>Salinicoccus</taxon>
    </lineage>
</organism>
<evidence type="ECO:0000313" key="1">
    <source>
        <dbReference type="EMBL" id="MFC3388693.1"/>
    </source>
</evidence>
<accession>A0ABV7N883</accession>
<dbReference type="EMBL" id="JBHRVQ010000001">
    <property type="protein sequence ID" value="MFC3388693.1"/>
    <property type="molecule type" value="Genomic_DNA"/>
</dbReference>
<gene>
    <name evidence="1" type="ORF">ACFOEO_08940</name>
</gene>
<evidence type="ECO:0000313" key="2">
    <source>
        <dbReference type="Proteomes" id="UP001595637"/>
    </source>
</evidence>
<dbReference type="RefSeq" id="WP_380654552.1">
    <property type="nucleotide sequence ID" value="NZ_JBHRVQ010000001.1"/>
</dbReference>
<name>A0ABV7N883_9STAP</name>
<dbReference type="Proteomes" id="UP001595637">
    <property type="component" value="Unassembled WGS sequence"/>
</dbReference>
<protein>
    <submittedName>
        <fullName evidence="1">Uncharacterized protein</fullName>
    </submittedName>
</protein>
<reference evidence="2" key="1">
    <citation type="journal article" date="2019" name="Int. J. Syst. Evol. Microbiol.">
        <title>The Global Catalogue of Microorganisms (GCM) 10K type strain sequencing project: providing services to taxonomists for standard genome sequencing and annotation.</title>
        <authorList>
            <consortium name="The Broad Institute Genomics Platform"/>
            <consortium name="The Broad Institute Genome Sequencing Center for Infectious Disease"/>
            <person name="Wu L."/>
            <person name="Ma J."/>
        </authorList>
    </citation>
    <scope>NUCLEOTIDE SEQUENCE [LARGE SCALE GENOMIC DNA]</scope>
    <source>
        <strain evidence="2">CCM 7756</strain>
    </source>
</reference>
<comment type="caution">
    <text evidence="1">The sequence shown here is derived from an EMBL/GenBank/DDBJ whole genome shotgun (WGS) entry which is preliminary data.</text>
</comment>
<proteinExistence type="predicted"/>
<keyword evidence="2" id="KW-1185">Reference proteome</keyword>